<dbReference type="Proteomes" id="UP000761264">
    <property type="component" value="Unassembled WGS sequence"/>
</dbReference>
<sequence>MQIFTVLRSHFEQASPHFCDELWRWLGRDQSTCIPRIPDIEFRAVKAATWLAAQHFLTEGIIYSVTEG</sequence>
<name>A0A967EZP1_9PROT</name>
<proteinExistence type="predicted"/>
<evidence type="ECO:0000313" key="2">
    <source>
        <dbReference type="Proteomes" id="UP000761264"/>
    </source>
</evidence>
<protein>
    <submittedName>
        <fullName evidence="1">Uncharacterized protein</fullName>
    </submittedName>
</protein>
<dbReference type="RefSeq" id="WP_167226863.1">
    <property type="nucleotide sequence ID" value="NZ_JAAQPH010000013.1"/>
</dbReference>
<accession>A0A967EZP1</accession>
<comment type="caution">
    <text evidence="1">The sequence shown here is derived from an EMBL/GenBank/DDBJ whole genome shotgun (WGS) entry which is preliminary data.</text>
</comment>
<dbReference type="AlphaFoldDB" id="A0A967EZP1"/>
<keyword evidence="2" id="KW-1185">Reference proteome</keyword>
<evidence type="ECO:0000313" key="1">
    <source>
        <dbReference type="EMBL" id="NIA70360.1"/>
    </source>
</evidence>
<dbReference type="EMBL" id="JAAQPH010000013">
    <property type="protein sequence ID" value="NIA70360.1"/>
    <property type="molecule type" value="Genomic_DNA"/>
</dbReference>
<gene>
    <name evidence="1" type="ORF">HBA54_17275</name>
</gene>
<organism evidence="1 2">
    <name type="scientific">Pelagibius litoralis</name>
    <dbReference type="NCBI Taxonomy" id="374515"/>
    <lineage>
        <taxon>Bacteria</taxon>
        <taxon>Pseudomonadati</taxon>
        <taxon>Pseudomonadota</taxon>
        <taxon>Alphaproteobacteria</taxon>
        <taxon>Rhodospirillales</taxon>
        <taxon>Rhodovibrionaceae</taxon>
        <taxon>Pelagibius</taxon>
    </lineage>
</organism>
<reference evidence="1" key="1">
    <citation type="submission" date="2020-03" db="EMBL/GenBank/DDBJ databases">
        <title>Genome of Pelagibius litoralis DSM 21314T.</title>
        <authorList>
            <person name="Wang G."/>
        </authorList>
    </citation>
    <scope>NUCLEOTIDE SEQUENCE</scope>
    <source>
        <strain evidence="1">DSM 21314</strain>
    </source>
</reference>